<dbReference type="InterPro" id="IPR000504">
    <property type="entry name" value="RRM_dom"/>
</dbReference>
<dbReference type="AlphaFoldDB" id="A0A3P6F2G4"/>
<dbReference type="Gene3D" id="3.30.70.330">
    <property type="match status" value="3"/>
</dbReference>
<dbReference type="CDD" id="cd12530">
    <property type="entry name" value="RRM3_EAR1_like"/>
    <property type="match status" value="1"/>
</dbReference>
<dbReference type="PROSITE" id="PS50102">
    <property type="entry name" value="RRM"/>
    <property type="match status" value="1"/>
</dbReference>
<reference evidence="6" key="1">
    <citation type="submission" date="2018-11" db="EMBL/GenBank/DDBJ databases">
        <authorList>
            <consortium name="Genoscope - CEA"/>
            <person name="William W."/>
        </authorList>
    </citation>
    <scope>NUCLEOTIDE SEQUENCE</scope>
</reference>
<dbReference type="FunFam" id="3.30.70.330:FF:001402">
    <property type="entry name" value="Terminal EAR1-like 1"/>
    <property type="match status" value="1"/>
</dbReference>
<dbReference type="GO" id="GO:0051321">
    <property type="term" value="P:meiotic cell cycle"/>
    <property type="evidence" value="ECO:0007669"/>
    <property type="project" value="UniProtKB-KW"/>
</dbReference>
<dbReference type="InterPro" id="IPR035979">
    <property type="entry name" value="RBD_domain_sf"/>
</dbReference>
<dbReference type="PANTHER" id="PTHR23189">
    <property type="entry name" value="RNA RECOGNITION MOTIF-CONTAINING"/>
    <property type="match status" value="1"/>
</dbReference>
<evidence type="ECO:0000313" key="6">
    <source>
        <dbReference type="EMBL" id="VDD38482.1"/>
    </source>
</evidence>
<dbReference type="InterPro" id="IPR012677">
    <property type="entry name" value="Nucleotide-bd_a/b_plait_sf"/>
</dbReference>
<keyword evidence="3" id="KW-0469">Meiosis</keyword>
<dbReference type="Pfam" id="PF00076">
    <property type="entry name" value="RRM_1"/>
    <property type="match status" value="1"/>
</dbReference>
<organism evidence="6">
    <name type="scientific">Brassica oleracea</name>
    <name type="common">Wild cabbage</name>
    <dbReference type="NCBI Taxonomy" id="3712"/>
    <lineage>
        <taxon>Eukaryota</taxon>
        <taxon>Viridiplantae</taxon>
        <taxon>Streptophyta</taxon>
        <taxon>Embryophyta</taxon>
        <taxon>Tracheophyta</taxon>
        <taxon>Spermatophyta</taxon>
        <taxon>Magnoliopsida</taxon>
        <taxon>eudicotyledons</taxon>
        <taxon>Gunneridae</taxon>
        <taxon>Pentapetalae</taxon>
        <taxon>rosids</taxon>
        <taxon>malvids</taxon>
        <taxon>Brassicales</taxon>
        <taxon>Brassicaceae</taxon>
        <taxon>Brassiceae</taxon>
        <taxon>Brassica</taxon>
    </lineage>
</organism>
<name>A0A3P6F2G4_BRAOL</name>
<keyword evidence="2 4" id="KW-0694">RNA-binding</keyword>
<dbReference type="InterPro" id="IPR034458">
    <property type="entry name" value="EAR1-like_RRM3"/>
</dbReference>
<sequence>MEDFRTFPFAGNLDPRAQEFVPAPLNPMSSRFHFPYTSLPPPLPPPPPSYGLSPSDPRMFTFFNIPPHPMMFPPAPHPPPPPPPRPWFNGFSAVQRLSPPSNSPTRSLSLIYVPRDVTESTVRRDLEVFGDVRGVQMERISEGAVTVHFYDLRDAKRAVREFCGKHMQHQERLGSSSGGGSVWRSPSSSARGFVSGRPVWAHFVVPDTNAVAGGCNQGTLVIFNLDPEVSSTALRQIFQVYGSIKELRETPYKKHQRFIEFYDVRDAVNAFDGMNGEEIYGKQVVIEFSRPGGLKNKFTPFRQQQLPFQPRPVLLTPPLKQSVILTNGKSKNVSPNNGVDVVEASMRSLCDIDDEAESETKSKNVGKLGRKKQMKRMELSQFLISEETMNDPSCRDPRTTLMIKNIPNKYSQKLLLNMLDNHCIHINEAITEEERDEHKAHPDQPISSYDFVYLPMDFNNKCNVGYGFVNMTSPEAAWRLYKAFHLQRWEIFNSHKICQITYARVQGLEDLKEHFKSSKFPCEAELYLPVVFSPPRDGKQLTEPVSININDCTGLNNIHHLEPFDGPDHSVG</sequence>
<proteinExistence type="predicted"/>
<evidence type="ECO:0000259" key="5">
    <source>
        <dbReference type="PROSITE" id="PS50102"/>
    </source>
</evidence>
<gene>
    <name evidence="6" type="ORF">BOLC7T44042H</name>
</gene>
<keyword evidence="1" id="KW-0677">Repeat</keyword>
<dbReference type="FunFam" id="3.30.70.330:FF:000101">
    <property type="entry name" value="Protein MEI2-like 1"/>
    <property type="match status" value="1"/>
</dbReference>
<evidence type="ECO:0000256" key="3">
    <source>
        <dbReference type="ARBA" id="ARBA00023254"/>
    </source>
</evidence>
<evidence type="ECO:0000256" key="1">
    <source>
        <dbReference type="ARBA" id="ARBA00022737"/>
    </source>
</evidence>
<dbReference type="EMBL" id="LR031876">
    <property type="protein sequence ID" value="VDD38482.1"/>
    <property type="molecule type" value="Genomic_DNA"/>
</dbReference>
<dbReference type="Pfam" id="PF04059">
    <property type="entry name" value="RRM_2"/>
    <property type="match status" value="2"/>
</dbReference>
<dbReference type="SMART" id="SM00360">
    <property type="entry name" value="RRM"/>
    <property type="match status" value="3"/>
</dbReference>
<evidence type="ECO:0000256" key="4">
    <source>
        <dbReference type="PROSITE-ProRule" id="PRU00176"/>
    </source>
</evidence>
<accession>A0A3P6F2G4</accession>
<dbReference type="InterPro" id="IPR007201">
    <property type="entry name" value="Mei2-like_Rrm_C"/>
</dbReference>
<feature type="domain" description="RRM" evidence="5">
    <location>
        <begin position="218"/>
        <end position="291"/>
    </location>
</feature>
<dbReference type="SUPFAM" id="SSF54928">
    <property type="entry name" value="RNA-binding domain, RBD"/>
    <property type="match status" value="3"/>
</dbReference>
<dbReference type="GO" id="GO:0003723">
    <property type="term" value="F:RNA binding"/>
    <property type="evidence" value="ECO:0007669"/>
    <property type="project" value="UniProtKB-UniRule"/>
</dbReference>
<protein>
    <recommendedName>
        <fullName evidence="5">RRM domain-containing protein</fullName>
    </recommendedName>
</protein>
<evidence type="ECO:0000256" key="2">
    <source>
        <dbReference type="ARBA" id="ARBA00022884"/>
    </source>
</evidence>